<evidence type="ECO:0000313" key="3">
    <source>
        <dbReference type="EMBL" id="KAL0385957.1"/>
    </source>
</evidence>
<feature type="domain" description="RNase H type-1" evidence="2">
    <location>
        <begin position="2"/>
        <end position="71"/>
    </location>
</feature>
<dbReference type="SUPFAM" id="SSF53098">
    <property type="entry name" value="Ribonuclease H-like"/>
    <property type="match status" value="1"/>
</dbReference>
<protein>
    <recommendedName>
        <fullName evidence="2">RNase H type-1 domain-containing protein</fullName>
    </recommendedName>
</protein>
<reference evidence="3" key="2">
    <citation type="journal article" date="2024" name="Plant">
        <title>Genomic evolution and insights into agronomic trait innovations of Sesamum species.</title>
        <authorList>
            <person name="Miao H."/>
            <person name="Wang L."/>
            <person name="Qu L."/>
            <person name="Liu H."/>
            <person name="Sun Y."/>
            <person name="Le M."/>
            <person name="Wang Q."/>
            <person name="Wei S."/>
            <person name="Zheng Y."/>
            <person name="Lin W."/>
            <person name="Duan Y."/>
            <person name="Cao H."/>
            <person name="Xiong S."/>
            <person name="Wang X."/>
            <person name="Wei L."/>
            <person name="Li C."/>
            <person name="Ma Q."/>
            <person name="Ju M."/>
            <person name="Zhao R."/>
            <person name="Li G."/>
            <person name="Mu C."/>
            <person name="Tian Q."/>
            <person name="Mei H."/>
            <person name="Zhang T."/>
            <person name="Gao T."/>
            <person name="Zhang H."/>
        </authorList>
    </citation>
    <scope>NUCLEOTIDE SEQUENCE</scope>
    <source>
        <strain evidence="3">G02</strain>
    </source>
</reference>
<comment type="caution">
    <text evidence="3">The sequence shown here is derived from an EMBL/GenBank/DDBJ whole genome shotgun (WGS) entry which is preliminary data.</text>
</comment>
<reference evidence="3" key="1">
    <citation type="submission" date="2020-06" db="EMBL/GenBank/DDBJ databases">
        <authorList>
            <person name="Li T."/>
            <person name="Hu X."/>
            <person name="Zhang T."/>
            <person name="Song X."/>
            <person name="Zhang H."/>
            <person name="Dai N."/>
            <person name="Sheng W."/>
            <person name="Hou X."/>
            <person name="Wei L."/>
        </authorList>
    </citation>
    <scope>NUCLEOTIDE SEQUENCE</scope>
    <source>
        <strain evidence="3">G02</strain>
        <tissue evidence="3">Leaf</tissue>
    </source>
</reference>
<dbReference type="InterPro" id="IPR002156">
    <property type="entry name" value="RNaseH_domain"/>
</dbReference>
<keyword evidence="1" id="KW-0175">Coiled coil</keyword>
<dbReference type="PANTHER" id="PTHR48475:SF2">
    <property type="entry name" value="RIBONUCLEASE H"/>
    <property type="match status" value="1"/>
</dbReference>
<dbReference type="InterPro" id="IPR036397">
    <property type="entry name" value="RNaseH_sf"/>
</dbReference>
<organism evidence="3">
    <name type="scientific">Sesamum radiatum</name>
    <name type="common">Black benniseed</name>
    <dbReference type="NCBI Taxonomy" id="300843"/>
    <lineage>
        <taxon>Eukaryota</taxon>
        <taxon>Viridiplantae</taxon>
        <taxon>Streptophyta</taxon>
        <taxon>Embryophyta</taxon>
        <taxon>Tracheophyta</taxon>
        <taxon>Spermatophyta</taxon>
        <taxon>Magnoliopsida</taxon>
        <taxon>eudicotyledons</taxon>
        <taxon>Gunneridae</taxon>
        <taxon>Pentapetalae</taxon>
        <taxon>asterids</taxon>
        <taxon>lamiids</taxon>
        <taxon>Lamiales</taxon>
        <taxon>Pedaliaceae</taxon>
        <taxon>Sesamum</taxon>
    </lineage>
</organism>
<name>A0AAW2S1H2_SESRA</name>
<evidence type="ECO:0000259" key="2">
    <source>
        <dbReference type="Pfam" id="PF13456"/>
    </source>
</evidence>
<sequence>MALDVGVKNLIAYTDSQLITKQMEGEYEVKEERMKDYLQKIKGLTNRLNGFQLHQIPWTENAKIDYLAKLASSMINCSTRNITMITLTKNLPSIASWQYTMKQTGESLS</sequence>
<dbReference type="GO" id="GO:0004523">
    <property type="term" value="F:RNA-DNA hybrid ribonuclease activity"/>
    <property type="evidence" value="ECO:0007669"/>
    <property type="project" value="InterPro"/>
</dbReference>
<evidence type="ECO:0000256" key="1">
    <source>
        <dbReference type="SAM" id="Coils"/>
    </source>
</evidence>
<accession>A0AAW2S1H2</accession>
<dbReference type="Pfam" id="PF13456">
    <property type="entry name" value="RVT_3"/>
    <property type="match status" value="1"/>
</dbReference>
<dbReference type="Gene3D" id="3.30.420.10">
    <property type="entry name" value="Ribonuclease H-like superfamily/Ribonuclease H"/>
    <property type="match status" value="1"/>
</dbReference>
<gene>
    <name evidence="3" type="ORF">Sradi_2990000</name>
</gene>
<dbReference type="GO" id="GO:0003676">
    <property type="term" value="F:nucleic acid binding"/>
    <property type="evidence" value="ECO:0007669"/>
    <property type="project" value="InterPro"/>
</dbReference>
<proteinExistence type="predicted"/>
<dbReference type="InterPro" id="IPR012337">
    <property type="entry name" value="RNaseH-like_sf"/>
</dbReference>
<feature type="coiled-coil region" evidence="1">
    <location>
        <begin position="20"/>
        <end position="47"/>
    </location>
</feature>
<dbReference type="PANTHER" id="PTHR48475">
    <property type="entry name" value="RIBONUCLEASE H"/>
    <property type="match status" value="1"/>
</dbReference>
<dbReference type="AlphaFoldDB" id="A0AAW2S1H2"/>
<dbReference type="EMBL" id="JACGWJ010000012">
    <property type="protein sequence ID" value="KAL0385957.1"/>
    <property type="molecule type" value="Genomic_DNA"/>
</dbReference>